<reference evidence="1 2" key="1">
    <citation type="journal article" date="2015" name="Nature">
        <title>rRNA introns, odd ribosomes, and small enigmatic genomes across a large radiation of phyla.</title>
        <authorList>
            <person name="Brown C.T."/>
            <person name="Hug L.A."/>
            <person name="Thomas B.C."/>
            <person name="Sharon I."/>
            <person name="Castelle C.J."/>
            <person name="Singh A."/>
            <person name="Wilkins M.J."/>
            <person name="Williams K.H."/>
            <person name="Banfield J.F."/>
        </authorList>
    </citation>
    <scope>NUCLEOTIDE SEQUENCE [LARGE SCALE GENOMIC DNA]</scope>
</reference>
<gene>
    <name evidence="1" type="ORF">UT41_C0003G0023</name>
</gene>
<evidence type="ECO:0000313" key="2">
    <source>
        <dbReference type="Proteomes" id="UP000034665"/>
    </source>
</evidence>
<accession>A0A0G0NH35</accession>
<organism evidence="1 2">
    <name type="scientific">Candidatus Wolfebacteria bacterium GW2011_GWC2_39_22</name>
    <dbReference type="NCBI Taxonomy" id="1619013"/>
    <lineage>
        <taxon>Bacteria</taxon>
        <taxon>Candidatus Wolfeibacteriota</taxon>
    </lineage>
</organism>
<proteinExistence type="predicted"/>
<sequence length="36" mass="4031">MFILSTCDVDNMAIYGAATIKIEGNRARMRAIDKIQ</sequence>
<dbReference type="EMBL" id="LBWR01000003">
    <property type="protein sequence ID" value="KKR12096.1"/>
    <property type="molecule type" value="Genomic_DNA"/>
</dbReference>
<evidence type="ECO:0000313" key="1">
    <source>
        <dbReference type="EMBL" id="KKR12096.1"/>
    </source>
</evidence>
<comment type="caution">
    <text evidence="1">The sequence shown here is derived from an EMBL/GenBank/DDBJ whole genome shotgun (WGS) entry which is preliminary data.</text>
</comment>
<name>A0A0G0NH35_9BACT</name>
<protein>
    <submittedName>
        <fullName evidence="1">Uncharacterized protein</fullName>
    </submittedName>
</protein>
<dbReference type="AlphaFoldDB" id="A0A0G0NH35"/>
<dbReference type="Proteomes" id="UP000034665">
    <property type="component" value="Unassembled WGS sequence"/>
</dbReference>
<dbReference type="STRING" id="1619013.UT41_C0003G0023"/>